<keyword evidence="8" id="KW-1185">Reference proteome</keyword>
<dbReference type="CDD" id="cd00609">
    <property type="entry name" value="AAT_like"/>
    <property type="match status" value="1"/>
</dbReference>
<dbReference type="RefSeq" id="WP_030433296.1">
    <property type="nucleotide sequence ID" value="NZ_JOEF01000039.1"/>
</dbReference>
<dbReference type="GO" id="GO:0008483">
    <property type="term" value="F:transaminase activity"/>
    <property type="evidence" value="ECO:0007669"/>
    <property type="project" value="UniProtKB-KW"/>
</dbReference>
<evidence type="ECO:0000256" key="4">
    <source>
        <dbReference type="ARBA" id="ARBA00023125"/>
    </source>
</evidence>
<dbReference type="CDD" id="cd07377">
    <property type="entry name" value="WHTH_GntR"/>
    <property type="match status" value="1"/>
</dbReference>
<dbReference type="STRING" id="211114.SAMN04489726_1426"/>
<keyword evidence="2" id="KW-0663">Pyridoxal phosphate</keyword>
<dbReference type="InterPro" id="IPR036388">
    <property type="entry name" value="WH-like_DNA-bd_sf"/>
</dbReference>
<keyword evidence="5" id="KW-0804">Transcription</keyword>
<reference evidence="7 8" key="1">
    <citation type="submission" date="2016-10" db="EMBL/GenBank/DDBJ databases">
        <authorList>
            <person name="de Groot N.N."/>
        </authorList>
    </citation>
    <scope>NUCLEOTIDE SEQUENCE [LARGE SCALE GENOMIC DNA]</scope>
    <source>
        <strain evidence="7 8">DSM 44149</strain>
    </source>
</reference>
<dbReference type="SMART" id="SM00345">
    <property type="entry name" value="HTH_GNTR"/>
    <property type="match status" value="1"/>
</dbReference>
<dbReference type="Gene3D" id="3.40.640.10">
    <property type="entry name" value="Type I PLP-dependent aspartate aminotransferase-like (Major domain)"/>
    <property type="match status" value="1"/>
</dbReference>
<dbReference type="PROSITE" id="PS50949">
    <property type="entry name" value="HTH_GNTR"/>
    <property type="match status" value="1"/>
</dbReference>
<dbReference type="PANTHER" id="PTHR46577:SF1">
    <property type="entry name" value="HTH-TYPE TRANSCRIPTIONAL REGULATORY PROTEIN GABR"/>
    <property type="match status" value="1"/>
</dbReference>
<evidence type="ECO:0000313" key="8">
    <source>
        <dbReference type="Proteomes" id="UP000183376"/>
    </source>
</evidence>
<comment type="similarity">
    <text evidence="1">In the C-terminal section; belongs to the class-I pyridoxal-phosphate-dependent aminotransferase family.</text>
</comment>
<keyword evidence="7" id="KW-0032">Aminotransferase</keyword>
<evidence type="ECO:0000256" key="5">
    <source>
        <dbReference type="ARBA" id="ARBA00023163"/>
    </source>
</evidence>
<dbReference type="eggNOG" id="COG1167">
    <property type="taxonomic scope" value="Bacteria"/>
</dbReference>
<dbReference type="InterPro" id="IPR015424">
    <property type="entry name" value="PyrdxlP-dep_Trfase"/>
</dbReference>
<dbReference type="Gene3D" id="1.10.10.10">
    <property type="entry name" value="Winged helix-like DNA-binding domain superfamily/Winged helix DNA-binding domain"/>
    <property type="match status" value="1"/>
</dbReference>
<accession>A0A1G9SWP7</accession>
<dbReference type="Pfam" id="PF00155">
    <property type="entry name" value="Aminotran_1_2"/>
    <property type="match status" value="1"/>
</dbReference>
<dbReference type="InterPro" id="IPR051446">
    <property type="entry name" value="HTH_trans_reg/aminotransferase"/>
</dbReference>
<dbReference type="PANTHER" id="PTHR46577">
    <property type="entry name" value="HTH-TYPE TRANSCRIPTIONAL REGULATORY PROTEIN GABR"/>
    <property type="match status" value="1"/>
</dbReference>
<proteinExistence type="inferred from homology"/>
<dbReference type="InterPro" id="IPR000524">
    <property type="entry name" value="Tscrpt_reg_HTH_GntR"/>
</dbReference>
<dbReference type="Proteomes" id="UP000183376">
    <property type="component" value="Chromosome I"/>
</dbReference>
<organism evidence="7 8">
    <name type="scientific">Allokutzneria albata</name>
    <name type="common">Kibdelosporangium albatum</name>
    <dbReference type="NCBI Taxonomy" id="211114"/>
    <lineage>
        <taxon>Bacteria</taxon>
        <taxon>Bacillati</taxon>
        <taxon>Actinomycetota</taxon>
        <taxon>Actinomycetes</taxon>
        <taxon>Pseudonocardiales</taxon>
        <taxon>Pseudonocardiaceae</taxon>
        <taxon>Allokutzneria</taxon>
    </lineage>
</organism>
<dbReference type="SUPFAM" id="SSF53383">
    <property type="entry name" value="PLP-dependent transferases"/>
    <property type="match status" value="1"/>
</dbReference>
<gene>
    <name evidence="7" type="ORF">SAMN04489726_1426</name>
</gene>
<keyword evidence="4 7" id="KW-0238">DNA-binding</keyword>
<dbReference type="OrthoDB" id="199743at2"/>
<dbReference type="Gene3D" id="3.90.1150.10">
    <property type="entry name" value="Aspartate Aminotransferase, domain 1"/>
    <property type="match status" value="1"/>
</dbReference>
<dbReference type="GO" id="GO:0030170">
    <property type="term" value="F:pyridoxal phosphate binding"/>
    <property type="evidence" value="ECO:0007669"/>
    <property type="project" value="InterPro"/>
</dbReference>
<dbReference type="GO" id="GO:0003677">
    <property type="term" value="F:DNA binding"/>
    <property type="evidence" value="ECO:0007669"/>
    <property type="project" value="UniProtKB-KW"/>
</dbReference>
<dbReference type="InterPro" id="IPR036390">
    <property type="entry name" value="WH_DNA-bd_sf"/>
</dbReference>
<dbReference type="EMBL" id="LT629701">
    <property type="protein sequence ID" value="SDM39878.1"/>
    <property type="molecule type" value="Genomic_DNA"/>
</dbReference>
<sequence length="471" mass="50140">MNVHDALGEWSIRPGPIYARLAAALRDAIENGDIAPGTVLPPERSLAARLAIGRSTVVQAYGRLREEQLVVSRQGSGTWVAGARRTAATKRPAASLRLAALRDPEVPVDLATAALPAHARVRQLIADLGRSDDDCTALLDGPGYLPAGLPALRSSLAERLTADGLATIPEQILVTTGDQQALSLLATHALQAGDTVVVESPTSPGMLDVLHGLPVTVRSSRPVTDEGSDLLDVLDRCRPRLAYLMPTLGPHGRMLDHASRGVLARKLAERDVLVIDDASQAGLAFEPAPPLAAFVSADNLITVGSMTKLHWGGLRIGWIRGPAPLIAALARAKARVDLGTPVLDQLIAVRLLCVEDNVRAVRVAWLRDRLDHASTVVRAALPEFSFAPPDGGMNLWLRLPAGTATAFSEVATRFGVAVVPGSALSAQGIADDHVRVVYARPREVFEEGVRRLAAAWQRYRTMPPDTAPVLL</sequence>
<dbReference type="Pfam" id="PF00392">
    <property type="entry name" value="GntR"/>
    <property type="match status" value="1"/>
</dbReference>
<dbReference type="InterPro" id="IPR015422">
    <property type="entry name" value="PyrdxlP-dep_Trfase_small"/>
</dbReference>
<dbReference type="AlphaFoldDB" id="A0A1G9SWP7"/>
<keyword evidence="7" id="KW-0808">Transferase</keyword>
<dbReference type="GO" id="GO:0003700">
    <property type="term" value="F:DNA-binding transcription factor activity"/>
    <property type="evidence" value="ECO:0007669"/>
    <property type="project" value="InterPro"/>
</dbReference>
<evidence type="ECO:0000256" key="1">
    <source>
        <dbReference type="ARBA" id="ARBA00005384"/>
    </source>
</evidence>
<dbReference type="InterPro" id="IPR015421">
    <property type="entry name" value="PyrdxlP-dep_Trfase_major"/>
</dbReference>
<protein>
    <submittedName>
        <fullName evidence="7">DNA-binding transcriptional regulator, MocR family, contains an aminotransferase domain</fullName>
    </submittedName>
</protein>
<evidence type="ECO:0000259" key="6">
    <source>
        <dbReference type="PROSITE" id="PS50949"/>
    </source>
</evidence>
<evidence type="ECO:0000256" key="3">
    <source>
        <dbReference type="ARBA" id="ARBA00023015"/>
    </source>
</evidence>
<dbReference type="SUPFAM" id="SSF46785">
    <property type="entry name" value="Winged helix' DNA-binding domain"/>
    <property type="match status" value="1"/>
</dbReference>
<dbReference type="InterPro" id="IPR004839">
    <property type="entry name" value="Aminotransferase_I/II_large"/>
</dbReference>
<feature type="domain" description="HTH gntR-type" evidence="6">
    <location>
        <begin position="15"/>
        <end position="83"/>
    </location>
</feature>
<evidence type="ECO:0000313" key="7">
    <source>
        <dbReference type="EMBL" id="SDM39878.1"/>
    </source>
</evidence>
<keyword evidence="3" id="KW-0805">Transcription regulation</keyword>
<name>A0A1G9SWP7_ALLAB</name>
<evidence type="ECO:0000256" key="2">
    <source>
        <dbReference type="ARBA" id="ARBA00022898"/>
    </source>
</evidence>